<organism evidence="1">
    <name type="scientific">bioreactor metagenome</name>
    <dbReference type="NCBI Taxonomy" id="1076179"/>
    <lineage>
        <taxon>unclassified sequences</taxon>
        <taxon>metagenomes</taxon>
        <taxon>ecological metagenomes</taxon>
    </lineage>
</organism>
<protein>
    <recommendedName>
        <fullName evidence="2">Phage tail tape measure protein domain-containing protein</fullName>
    </recommendedName>
</protein>
<dbReference type="AlphaFoldDB" id="A0A645H5B0"/>
<evidence type="ECO:0008006" key="2">
    <source>
        <dbReference type="Google" id="ProtNLM"/>
    </source>
</evidence>
<comment type="caution">
    <text evidence="1">The sequence shown here is derived from an EMBL/GenBank/DDBJ whole genome shotgun (WGS) entry which is preliminary data.</text>
</comment>
<sequence length="212" mass="22175">MQNLPTLMAMGIEFTVQLAIGLIKALPQLIAALPQIVSAILNGFGSSVSSVVEIGKNIVNGLWEGIKSMASWLASKVRDFFSNIVKSAKKALGIASPSKVFAGIGENMGEGVGVGFTDAMEGVNKQIQSAIPTSVDVGAIDVLTNLPNSIGIGGTSDLLSQKLDVLIGEVRRYLPQLAGMQLVADTGATIGWLAPAMDDALGAIRRRKERLT</sequence>
<gene>
    <name evidence="1" type="ORF">SDC9_178928</name>
</gene>
<dbReference type="EMBL" id="VSSQ01082977">
    <property type="protein sequence ID" value="MPN31454.1"/>
    <property type="molecule type" value="Genomic_DNA"/>
</dbReference>
<name>A0A645H5B0_9ZZZZ</name>
<proteinExistence type="predicted"/>
<accession>A0A645H5B0</accession>
<reference evidence="1" key="1">
    <citation type="submission" date="2019-08" db="EMBL/GenBank/DDBJ databases">
        <authorList>
            <person name="Kucharzyk K."/>
            <person name="Murdoch R.W."/>
            <person name="Higgins S."/>
            <person name="Loffler F."/>
        </authorList>
    </citation>
    <scope>NUCLEOTIDE SEQUENCE</scope>
</reference>
<evidence type="ECO:0000313" key="1">
    <source>
        <dbReference type="EMBL" id="MPN31454.1"/>
    </source>
</evidence>